<gene>
    <name evidence="3" type="ORF">J2S69_002439</name>
    <name evidence="2" type="ORF">O2L01_25250</name>
</gene>
<feature type="transmembrane region" description="Helical" evidence="1">
    <location>
        <begin position="167"/>
        <end position="187"/>
    </location>
</feature>
<dbReference type="RefSeq" id="WP_270124821.1">
    <property type="nucleotide sequence ID" value="NZ_BAAAOM010000004.1"/>
</dbReference>
<feature type="transmembrane region" description="Helical" evidence="1">
    <location>
        <begin position="245"/>
        <end position="264"/>
    </location>
</feature>
<organism evidence="2 4">
    <name type="scientific">Glycomyces lechevalierae</name>
    <dbReference type="NCBI Taxonomy" id="256034"/>
    <lineage>
        <taxon>Bacteria</taxon>
        <taxon>Bacillati</taxon>
        <taxon>Actinomycetota</taxon>
        <taxon>Actinomycetes</taxon>
        <taxon>Glycomycetales</taxon>
        <taxon>Glycomycetaceae</taxon>
        <taxon>Glycomyces</taxon>
    </lineage>
</organism>
<feature type="transmembrane region" description="Helical" evidence="1">
    <location>
        <begin position="6"/>
        <end position="29"/>
    </location>
</feature>
<dbReference type="GO" id="GO:0008237">
    <property type="term" value="F:metallopeptidase activity"/>
    <property type="evidence" value="ECO:0007669"/>
    <property type="project" value="UniProtKB-KW"/>
</dbReference>
<evidence type="ECO:0000313" key="5">
    <source>
        <dbReference type="Proteomes" id="UP001183604"/>
    </source>
</evidence>
<keyword evidence="2" id="KW-0482">Metalloprotease</keyword>
<proteinExistence type="predicted"/>
<dbReference type="EMBL" id="JAVDYD010000001">
    <property type="protein sequence ID" value="MDR7338720.1"/>
    <property type="molecule type" value="Genomic_DNA"/>
</dbReference>
<protein>
    <submittedName>
        <fullName evidence="2">PrsW family intramembrane metalloprotease</fullName>
    </submittedName>
    <submittedName>
        <fullName evidence="3">RsiW-degrading membrane proteinase PrsW (M82 family)</fullName>
    </submittedName>
</protein>
<dbReference type="InterPro" id="IPR026898">
    <property type="entry name" value="PrsW"/>
</dbReference>
<keyword evidence="1" id="KW-1133">Transmembrane helix</keyword>
<feature type="transmembrane region" description="Helical" evidence="1">
    <location>
        <begin position="135"/>
        <end position="155"/>
    </location>
</feature>
<dbReference type="PANTHER" id="PTHR36844">
    <property type="entry name" value="PROTEASE PRSW"/>
    <property type="match status" value="1"/>
</dbReference>
<dbReference type="Proteomes" id="UP001183604">
    <property type="component" value="Unassembled WGS sequence"/>
</dbReference>
<dbReference type="AlphaFoldDB" id="A0A9X3PQG2"/>
<evidence type="ECO:0000313" key="3">
    <source>
        <dbReference type="EMBL" id="MDR7338720.1"/>
    </source>
</evidence>
<dbReference type="PANTHER" id="PTHR36844:SF1">
    <property type="entry name" value="PROTEASE PRSW"/>
    <property type="match status" value="1"/>
</dbReference>
<reference evidence="3 5" key="2">
    <citation type="submission" date="2023-07" db="EMBL/GenBank/DDBJ databases">
        <title>Sequencing the genomes of 1000 actinobacteria strains.</title>
        <authorList>
            <person name="Klenk H.-P."/>
        </authorList>
    </citation>
    <scope>NUCLEOTIDE SEQUENCE [LARGE SCALE GENOMIC DNA]</scope>
    <source>
        <strain evidence="3 5">DSM 44724</strain>
    </source>
</reference>
<dbReference type="Proteomes" id="UP001145799">
    <property type="component" value="Unassembled WGS sequence"/>
</dbReference>
<feature type="transmembrane region" description="Helical" evidence="1">
    <location>
        <begin position="94"/>
        <end position="115"/>
    </location>
</feature>
<evidence type="ECO:0000256" key="1">
    <source>
        <dbReference type="SAM" id="Phobius"/>
    </source>
</evidence>
<name>A0A9X3PQG2_9ACTN</name>
<sequence length="450" mass="47436">MSLSTTTLAILGAAAILALGGIVLAWIGLARKARGILIAGVALLFVAGATVLAWAIVEGTGAQAFAVGLAAAILPAPVLVGTFLWLGRYRRRPWLVLAFCFGWGACVATAIALIVNTTASVLLEKNDLDPNLAAVVSAPVIEEIAKLLGPLLVYWTARRHLTGTLDALVYCGLAGAGFAVAENVLYASGAYLNGSESLDAAAGLAQVTILVAVRGLATMFAHPLMTGLSAIGLGKAARKPGRKGLQTVWIIGMLLCGMSLHALWNGSSVLGVKLDMPALWFALYPAFLAPLFFTMVGAALWLRAADARRSQTALAPMVAAGQVSPPELASLATFSRRAAARAWAFRFRGKPGEDAMKDFQRAASDLAEQYDLASIGRPWDDRRIEYAVHRMNAARAVYTGADPAMPAALWDGRQYHVTFPDGRVRALEAPSQPLMPLPVPPPPAYPVSYA</sequence>
<evidence type="ECO:0000313" key="2">
    <source>
        <dbReference type="EMBL" id="MDA1388325.1"/>
    </source>
</evidence>
<feature type="transmembrane region" description="Helical" evidence="1">
    <location>
        <begin position="207"/>
        <end position="233"/>
    </location>
</feature>
<evidence type="ECO:0000313" key="4">
    <source>
        <dbReference type="Proteomes" id="UP001145799"/>
    </source>
</evidence>
<reference evidence="2" key="1">
    <citation type="submission" date="2022-12" db="EMBL/GenBank/DDBJ databases">
        <title>Gycomyces niveus sp.nov., a novel actinomycete isolated from soil in Shouguang.</title>
        <authorList>
            <person name="Yang X."/>
        </authorList>
    </citation>
    <scope>NUCLEOTIDE SEQUENCE</scope>
    <source>
        <strain evidence="2">DSM 44724</strain>
    </source>
</reference>
<dbReference type="EMBL" id="JAPZVQ010000027">
    <property type="protein sequence ID" value="MDA1388325.1"/>
    <property type="molecule type" value="Genomic_DNA"/>
</dbReference>
<keyword evidence="1" id="KW-0472">Membrane</keyword>
<dbReference type="Pfam" id="PF13367">
    <property type="entry name" value="PrsW-protease"/>
    <property type="match status" value="1"/>
</dbReference>
<keyword evidence="5" id="KW-1185">Reference proteome</keyword>
<keyword evidence="2" id="KW-0378">Hydrolase</keyword>
<feature type="transmembrane region" description="Helical" evidence="1">
    <location>
        <begin position="279"/>
        <end position="302"/>
    </location>
</feature>
<keyword evidence="2" id="KW-0645">Protease</keyword>
<accession>A0A9X3PQG2</accession>
<feature type="transmembrane region" description="Helical" evidence="1">
    <location>
        <begin position="36"/>
        <end position="57"/>
    </location>
</feature>
<comment type="caution">
    <text evidence="2">The sequence shown here is derived from an EMBL/GenBank/DDBJ whole genome shotgun (WGS) entry which is preliminary data.</text>
</comment>
<feature type="transmembrane region" description="Helical" evidence="1">
    <location>
        <begin position="63"/>
        <end position="87"/>
    </location>
</feature>
<keyword evidence="1" id="KW-0812">Transmembrane</keyword>